<dbReference type="InterPro" id="IPR006059">
    <property type="entry name" value="SBP"/>
</dbReference>
<reference evidence="2 3" key="1">
    <citation type="submission" date="2023-08" db="EMBL/GenBank/DDBJ databases">
        <title>Genome sequence of Thermaerobacter compostii strain Ins1, a spore-forming filamentous bacterium isolated from a deep geothermal reservoir.</title>
        <authorList>
            <person name="Bregnard D."/>
            <person name="Gonzalez D."/>
            <person name="Junier P."/>
        </authorList>
    </citation>
    <scope>NUCLEOTIDE SEQUENCE [LARGE SCALE GENOMIC DNA]</scope>
    <source>
        <strain evidence="2 3">Ins1</strain>
    </source>
</reference>
<evidence type="ECO:0000313" key="3">
    <source>
        <dbReference type="Proteomes" id="UP001304683"/>
    </source>
</evidence>
<sequence>MVGRWTERRSRRTLRVVGGRAPWRALAAVLVASLVLLAGCGGQGSQAPAGDQEAGGAGSSGGEQGVQTVTLRAMTIGKPTEHWRFDNLKEAVERLNQKLEQEGANVRVQLEGTHEDRPWDEYKQRFILAAEAGKAPDIILSGHEDVAPWAAAGHIIPLDEYVKDSPVYQDVFPTLWESVTLDGKIWGIPQDTEARPLYFWKSHLKQLGWTDEQIAQLPERIEKGEFTLDDLLDLAKQLQDRGIVPEGQGLWTRPQPGVDFYMFYLAYGGAMQDPETGKLVLDKQALLKEYQFFARARELGVLKPSLLGTDWSIWHRTVTSKQVGLWVGGSWQVAEWQDQYGLSDADVQDLGYALLPAGEKGQPGVTLSHPLVYMVTKYSQHPELAARLILEATNPEFNTRHAVESNHLAIMKSQLDQPAYKENRLLGDLAYMVEYAGFVPLHEQFGNYDQAIYRGLSAVVAGQMTPEQAVDTVVQQLQSQLRDEVIIR</sequence>
<evidence type="ECO:0000313" key="2">
    <source>
        <dbReference type="EMBL" id="WPD18708.1"/>
    </source>
</evidence>
<organism evidence="2 3">
    <name type="scientific">Thermaerobacter composti</name>
    <dbReference type="NCBI Taxonomy" id="554949"/>
    <lineage>
        <taxon>Bacteria</taxon>
        <taxon>Bacillati</taxon>
        <taxon>Bacillota</taxon>
        <taxon>Clostridia</taxon>
        <taxon>Eubacteriales</taxon>
        <taxon>Clostridiales Family XVII. Incertae Sedis</taxon>
        <taxon>Thermaerobacter</taxon>
    </lineage>
</organism>
<dbReference type="SUPFAM" id="SSF53850">
    <property type="entry name" value="Periplasmic binding protein-like II"/>
    <property type="match status" value="1"/>
</dbReference>
<dbReference type="Gene3D" id="3.40.190.10">
    <property type="entry name" value="Periplasmic binding protein-like II"/>
    <property type="match status" value="1"/>
</dbReference>
<proteinExistence type="predicted"/>
<dbReference type="InterPro" id="IPR050490">
    <property type="entry name" value="Bact_solute-bd_prot1"/>
</dbReference>
<dbReference type="RefSeq" id="WP_318750509.1">
    <property type="nucleotide sequence ID" value="NZ_CP132508.1"/>
</dbReference>
<dbReference type="Pfam" id="PF01547">
    <property type="entry name" value="SBP_bac_1"/>
    <property type="match status" value="1"/>
</dbReference>
<feature type="region of interest" description="Disordered" evidence="1">
    <location>
        <begin position="45"/>
        <end position="64"/>
    </location>
</feature>
<evidence type="ECO:0000256" key="1">
    <source>
        <dbReference type="SAM" id="MobiDB-lite"/>
    </source>
</evidence>
<dbReference type="PANTHER" id="PTHR43649:SF11">
    <property type="entry name" value="ABC TRANSPORTER SUBSTRATE-BINDING PROTEIN YESO-RELATED"/>
    <property type="match status" value="1"/>
</dbReference>
<accession>A0ABZ0QQQ6</accession>
<feature type="compositionally biased region" description="Gly residues" evidence="1">
    <location>
        <begin position="53"/>
        <end position="64"/>
    </location>
</feature>
<gene>
    <name evidence="2" type="ORF">Q5761_10125</name>
</gene>
<protein>
    <submittedName>
        <fullName evidence="2">Extracellular solute-binding protein</fullName>
    </submittedName>
</protein>
<name>A0ABZ0QQQ6_9FIRM</name>
<dbReference type="Proteomes" id="UP001304683">
    <property type="component" value="Chromosome"/>
</dbReference>
<dbReference type="PANTHER" id="PTHR43649">
    <property type="entry name" value="ARABINOSE-BINDING PROTEIN-RELATED"/>
    <property type="match status" value="1"/>
</dbReference>
<dbReference type="EMBL" id="CP132508">
    <property type="protein sequence ID" value="WPD18708.1"/>
    <property type="molecule type" value="Genomic_DNA"/>
</dbReference>
<keyword evidence="3" id="KW-1185">Reference proteome</keyword>